<dbReference type="SMART" id="SM00042">
    <property type="entry name" value="CUB"/>
    <property type="match status" value="1"/>
</dbReference>
<keyword evidence="7" id="KW-1185">Reference proteome</keyword>
<name>A0A8S4NDH7_OWEFU</name>
<dbReference type="PROSITE" id="PS50068">
    <property type="entry name" value="LDLRA_2"/>
    <property type="match status" value="1"/>
</dbReference>
<keyword evidence="3" id="KW-1133">Transmembrane helix</keyword>
<dbReference type="SUPFAM" id="SSF49854">
    <property type="entry name" value="Spermadhesin, CUB domain"/>
    <property type="match status" value="1"/>
</dbReference>
<dbReference type="OrthoDB" id="2019384at2759"/>
<keyword evidence="3" id="KW-0472">Membrane</keyword>
<protein>
    <recommendedName>
        <fullName evidence="5">CUB domain-containing protein</fullName>
    </recommendedName>
</protein>
<feature type="disulfide bond" evidence="2">
    <location>
        <begin position="175"/>
        <end position="187"/>
    </location>
</feature>
<feature type="transmembrane region" description="Helical" evidence="3">
    <location>
        <begin position="217"/>
        <end position="240"/>
    </location>
</feature>
<dbReference type="InterPro" id="IPR035914">
    <property type="entry name" value="Sperma_CUB_dom_sf"/>
</dbReference>
<dbReference type="Proteomes" id="UP000749559">
    <property type="component" value="Unassembled WGS sequence"/>
</dbReference>
<dbReference type="AlphaFoldDB" id="A0A8S4NDH7"/>
<proteinExistence type="predicted"/>
<dbReference type="CDD" id="cd00041">
    <property type="entry name" value="CUB"/>
    <property type="match status" value="1"/>
</dbReference>
<evidence type="ECO:0000256" key="1">
    <source>
        <dbReference type="ARBA" id="ARBA00023157"/>
    </source>
</evidence>
<evidence type="ECO:0000256" key="2">
    <source>
        <dbReference type="PROSITE-ProRule" id="PRU00124"/>
    </source>
</evidence>
<evidence type="ECO:0000256" key="3">
    <source>
        <dbReference type="SAM" id="Phobius"/>
    </source>
</evidence>
<evidence type="ECO:0000313" key="7">
    <source>
        <dbReference type="Proteomes" id="UP000749559"/>
    </source>
</evidence>
<feature type="domain" description="CUB" evidence="5">
    <location>
        <begin position="36"/>
        <end position="170"/>
    </location>
</feature>
<feature type="chain" id="PRO_5035777194" description="CUB domain-containing protein" evidence="4">
    <location>
        <begin position="24"/>
        <end position="500"/>
    </location>
</feature>
<dbReference type="PANTHER" id="PTHR24652">
    <property type="entry name" value="LOW-DENSITY LIPOPROTEIN RECEPTOR CLASS A DOMAIN-CONTAINING PROTEIN 2"/>
    <property type="match status" value="1"/>
</dbReference>
<comment type="caution">
    <text evidence="6">The sequence shown here is derived from an EMBL/GenBank/DDBJ whole genome shotgun (WGS) entry which is preliminary data.</text>
</comment>
<evidence type="ECO:0000259" key="5">
    <source>
        <dbReference type="PROSITE" id="PS01180"/>
    </source>
</evidence>
<accession>A0A8S4NDH7</accession>
<dbReference type="Gene3D" id="2.60.120.290">
    <property type="entry name" value="Spermadhesin, CUB domain"/>
    <property type="match status" value="1"/>
</dbReference>
<feature type="signal peptide" evidence="4">
    <location>
        <begin position="1"/>
        <end position="23"/>
    </location>
</feature>
<feature type="disulfide bond" evidence="2">
    <location>
        <begin position="182"/>
        <end position="200"/>
    </location>
</feature>
<dbReference type="InterPro" id="IPR023415">
    <property type="entry name" value="LDLR_class-A_CS"/>
</dbReference>
<keyword evidence="4" id="KW-0732">Signal</keyword>
<dbReference type="SMART" id="SM00192">
    <property type="entry name" value="LDLa"/>
    <property type="match status" value="1"/>
</dbReference>
<gene>
    <name evidence="6" type="ORF">OFUS_LOCUS5988</name>
</gene>
<dbReference type="Pfam" id="PF00431">
    <property type="entry name" value="CUB"/>
    <property type="match status" value="1"/>
</dbReference>
<dbReference type="PROSITE" id="PS01209">
    <property type="entry name" value="LDLRA_1"/>
    <property type="match status" value="1"/>
</dbReference>
<dbReference type="InterPro" id="IPR000859">
    <property type="entry name" value="CUB_dom"/>
</dbReference>
<keyword evidence="1 2" id="KW-1015">Disulfide bond</keyword>
<dbReference type="CDD" id="cd00112">
    <property type="entry name" value="LDLa"/>
    <property type="match status" value="1"/>
</dbReference>
<dbReference type="PROSITE" id="PS01180">
    <property type="entry name" value="CUB"/>
    <property type="match status" value="1"/>
</dbReference>
<organism evidence="6 7">
    <name type="scientific">Owenia fusiformis</name>
    <name type="common">Polychaete worm</name>
    <dbReference type="NCBI Taxonomy" id="6347"/>
    <lineage>
        <taxon>Eukaryota</taxon>
        <taxon>Metazoa</taxon>
        <taxon>Spiralia</taxon>
        <taxon>Lophotrochozoa</taxon>
        <taxon>Annelida</taxon>
        <taxon>Polychaeta</taxon>
        <taxon>Sedentaria</taxon>
        <taxon>Canalipalpata</taxon>
        <taxon>Sabellida</taxon>
        <taxon>Oweniida</taxon>
        <taxon>Oweniidae</taxon>
        <taxon>Owenia</taxon>
    </lineage>
</organism>
<evidence type="ECO:0000256" key="4">
    <source>
        <dbReference type="SAM" id="SignalP"/>
    </source>
</evidence>
<reference evidence="6" key="1">
    <citation type="submission" date="2022-03" db="EMBL/GenBank/DDBJ databases">
        <authorList>
            <person name="Martin C."/>
        </authorList>
    </citation>
    <scope>NUCLEOTIDE SEQUENCE</scope>
</reference>
<dbReference type="EMBL" id="CAIIXF020000003">
    <property type="protein sequence ID" value="CAH1779154.1"/>
    <property type="molecule type" value="Genomic_DNA"/>
</dbReference>
<dbReference type="SUPFAM" id="SSF57424">
    <property type="entry name" value="LDL receptor-like module"/>
    <property type="match status" value="1"/>
</dbReference>
<keyword evidence="3" id="KW-0812">Transmembrane</keyword>
<dbReference type="InterPro" id="IPR036055">
    <property type="entry name" value="LDL_receptor-like_sf"/>
</dbReference>
<evidence type="ECO:0000313" key="6">
    <source>
        <dbReference type="EMBL" id="CAH1779154.1"/>
    </source>
</evidence>
<sequence length="500" mass="55737">MDISKQLLRLLLVMSVQLRLGSATFTYPIRYMDVFCSTNEPVLYIVHEAGGGILRLTANDAYPPDVRCQLTLQADNGSHVSISMNKFDVGDKIIVGTHGLFCSDRLEIYDGKDEKAPVLSGETGLCGTAAKDGATYSSTGPALTLIFVSEVMRDIVDHIHSGFELTYTTFHRQPCGQGEFKCINGDCISSKLKCDALFNCRDLSDETSFAQCRGGGLSAVAIVGIVFAVLLPIILVLFLLGVCWERKVTDETIQTYTNPAYKVERAYDSYSLDRPRRRKMGITNAAYVISALDLNVTAEQRYSVASCGSGELSTFDRTFSGSEINRSKSLRDPSDKMNLSTMELGLGLRQRPDYLFAMVKPYTFDDDSLNDYIEKQKARTRTQDQTMSVRNNVIEQKDPSTRMLNQHHRYISGFTEANLAGVERKVNASLPNLHNVNSAEAERKQYSADFSSLKRGEPQHGSSPVIKCEDEQLTLVMENNYHTNACGTNHFRRFSKRQSI</sequence>
<dbReference type="InterPro" id="IPR042333">
    <property type="entry name" value="LRAD2/Mig-13-like"/>
</dbReference>
<comment type="caution">
    <text evidence="2">Lacks conserved residue(s) required for the propagation of feature annotation.</text>
</comment>
<dbReference type="InterPro" id="IPR002172">
    <property type="entry name" value="LDrepeatLR_classA_rpt"/>
</dbReference>
<dbReference type="PANTHER" id="PTHR24652:SF69">
    <property type="entry name" value="CUB DOMAIN-CONTAINING PROTEIN"/>
    <property type="match status" value="1"/>
</dbReference>
<dbReference type="Pfam" id="PF00057">
    <property type="entry name" value="Ldl_recept_a"/>
    <property type="match status" value="1"/>
</dbReference>
<dbReference type="Gene3D" id="4.10.400.10">
    <property type="entry name" value="Low-density Lipoprotein Receptor"/>
    <property type="match status" value="1"/>
</dbReference>